<dbReference type="GO" id="GO:0005840">
    <property type="term" value="C:ribosome"/>
    <property type="evidence" value="ECO:0007669"/>
    <property type="project" value="InterPro"/>
</dbReference>
<name>A0A1I2R980_9BACL</name>
<dbReference type="HAMAP" id="MF_00014">
    <property type="entry name" value="Ribosome_mat_RimM"/>
    <property type="match status" value="1"/>
</dbReference>
<keyword evidence="2 5" id="KW-0690">Ribosome biogenesis</keyword>
<dbReference type="STRING" id="201973.SAMN04488025_12842"/>
<dbReference type="GO" id="GO:0042274">
    <property type="term" value="P:ribosomal small subunit biogenesis"/>
    <property type="evidence" value="ECO:0007669"/>
    <property type="project" value="UniProtKB-UniRule"/>
</dbReference>
<evidence type="ECO:0000313" key="9">
    <source>
        <dbReference type="Proteomes" id="UP000198661"/>
    </source>
</evidence>
<dbReference type="PANTHER" id="PTHR33692">
    <property type="entry name" value="RIBOSOME MATURATION FACTOR RIMM"/>
    <property type="match status" value="1"/>
</dbReference>
<gene>
    <name evidence="5" type="primary">rimM</name>
    <name evidence="8" type="ORF">SAMN04488025_12842</name>
</gene>
<evidence type="ECO:0000256" key="2">
    <source>
        <dbReference type="ARBA" id="ARBA00022517"/>
    </source>
</evidence>
<keyword evidence="3 5" id="KW-0698">rRNA processing</keyword>
<dbReference type="Gene3D" id="2.40.30.60">
    <property type="entry name" value="RimM"/>
    <property type="match status" value="1"/>
</dbReference>
<dbReference type="AlphaFoldDB" id="A0A1I2R980"/>
<dbReference type="Gene3D" id="2.30.30.240">
    <property type="entry name" value="PRC-barrel domain"/>
    <property type="match status" value="1"/>
</dbReference>
<evidence type="ECO:0000256" key="1">
    <source>
        <dbReference type="ARBA" id="ARBA00022490"/>
    </source>
</evidence>
<reference evidence="8 9" key="1">
    <citation type="submission" date="2016-10" db="EMBL/GenBank/DDBJ databases">
        <authorList>
            <person name="de Groot N.N."/>
        </authorList>
    </citation>
    <scope>NUCLEOTIDE SEQUENCE [LARGE SCALE GENOMIC DNA]</scope>
    <source>
        <strain evidence="8 9">DSM 44945</strain>
    </source>
</reference>
<dbReference type="InterPro" id="IPR011033">
    <property type="entry name" value="PRC_barrel-like_sf"/>
</dbReference>
<dbReference type="Pfam" id="PF01782">
    <property type="entry name" value="RimM"/>
    <property type="match status" value="1"/>
</dbReference>
<dbReference type="SUPFAM" id="SSF50346">
    <property type="entry name" value="PRC-barrel domain"/>
    <property type="match status" value="1"/>
</dbReference>
<dbReference type="SUPFAM" id="SSF50447">
    <property type="entry name" value="Translation proteins"/>
    <property type="match status" value="1"/>
</dbReference>
<evidence type="ECO:0000259" key="7">
    <source>
        <dbReference type="Pfam" id="PF05239"/>
    </source>
</evidence>
<evidence type="ECO:0000256" key="4">
    <source>
        <dbReference type="ARBA" id="ARBA00023186"/>
    </source>
</evidence>
<dbReference type="InterPro" id="IPR036976">
    <property type="entry name" value="RimM_N_sf"/>
</dbReference>
<comment type="subcellular location">
    <subcellularLocation>
        <location evidence="5">Cytoplasm</location>
    </subcellularLocation>
</comment>
<evidence type="ECO:0000256" key="5">
    <source>
        <dbReference type="HAMAP-Rule" id="MF_00014"/>
    </source>
</evidence>
<dbReference type="NCBIfam" id="TIGR02273">
    <property type="entry name" value="16S_RimM"/>
    <property type="match status" value="1"/>
</dbReference>
<sequence length="177" mass="20329">MRVMNQPEWLKVGQIVGTHGIRGEVRVISRTDFPEERFSPGVRLMLRHPRLESPVPLTVERSRPHKRVLLIKFREWNNINDAEPYKGGELVVEGSEALDLDEGEYYFYQIIGCEVVTTEGERVGVVEDILQLPANDVWVVRPDGGGRDILIPYIDDVVRRVDPEAGRVTIRWMEGLR</sequence>
<keyword evidence="4 5" id="KW-0143">Chaperone</keyword>
<comment type="subunit">
    <text evidence="5">Binds ribosomal protein uS19.</text>
</comment>
<dbReference type="Pfam" id="PF05239">
    <property type="entry name" value="PRC"/>
    <property type="match status" value="1"/>
</dbReference>
<accession>A0A1I2R980</accession>
<feature type="domain" description="PRC-barrel" evidence="7">
    <location>
        <begin position="102"/>
        <end position="175"/>
    </location>
</feature>
<dbReference type="GO" id="GO:0005737">
    <property type="term" value="C:cytoplasm"/>
    <property type="evidence" value="ECO:0007669"/>
    <property type="project" value="UniProtKB-SubCell"/>
</dbReference>
<dbReference type="InterPro" id="IPR027275">
    <property type="entry name" value="PRC-brl_dom"/>
</dbReference>
<dbReference type="InterPro" id="IPR011961">
    <property type="entry name" value="RimM"/>
</dbReference>
<dbReference type="InterPro" id="IPR002676">
    <property type="entry name" value="RimM_N"/>
</dbReference>
<evidence type="ECO:0000256" key="3">
    <source>
        <dbReference type="ARBA" id="ARBA00022552"/>
    </source>
</evidence>
<dbReference type="GO" id="GO:0043022">
    <property type="term" value="F:ribosome binding"/>
    <property type="evidence" value="ECO:0007669"/>
    <property type="project" value="InterPro"/>
</dbReference>
<protein>
    <recommendedName>
        <fullName evidence="5">Ribosome maturation factor RimM</fullName>
    </recommendedName>
</protein>
<dbReference type="GO" id="GO:0006364">
    <property type="term" value="P:rRNA processing"/>
    <property type="evidence" value="ECO:0007669"/>
    <property type="project" value="UniProtKB-UniRule"/>
</dbReference>
<dbReference type="EMBL" id="FOOK01000028">
    <property type="protein sequence ID" value="SFG36039.1"/>
    <property type="molecule type" value="Genomic_DNA"/>
</dbReference>
<evidence type="ECO:0000313" key="8">
    <source>
        <dbReference type="EMBL" id="SFG36039.1"/>
    </source>
</evidence>
<proteinExistence type="inferred from homology"/>
<comment type="domain">
    <text evidence="5">The PRC barrel domain binds ribosomal protein uS19.</text>
</comment>
<organism evidence="8 9">
    <name type="scientific">Planifilum fulgidum</name>
    <dbReference type="NCBI Taxonomy" id="201973"/>
    <lineage>
        <taxon>Bacteria</taxon>
        <taxon>Bacillati</taxon>
        <taxon>Bacillota</taxon>
        <taxon>Bacilli</taxon>
        <taxon>Bacillales</taxon>
        <taxon>Thermoactinomycetaceae</taxon>
        <taxon>Planifilum</taxon>
    </lineage>
</organism>
<dbReference type="Proteomes" id="UP000198661">
    <property type="component" value="Unassembled WGS sequence"/>
</dbReference>
<evidence type="ECO:0000259" key="6">
    <source>
        <dbReference type="Pfam" id="PF01782"/>
    </source>
</evidence>
<keyword evidence="9" id="KW-1185">Reference proteome</keyword>
<feature type="domain" description="RimM N-terminal" evidence="6">
    <location>
        <begin position="12"/>
        <end position="93"/>
    </location>
</feature>
<dbReference type="PANTHER" id="PTHR33692:SF1">
    <property type="entry name" value="RIBOSOME MATURATION FACTOR RIMM"/>
    <property type="match status" value="1"/>
</dbReference>
<comment type="function">
    <text evidence="5">An accessory protein needed during the final step in the assembly of 30S ribosomal subunit, possibly for assembly of the head region. Essential for efficient processing of 16S rRNA. May be needed both before and after RbfA during the maturation of 16S rRNA. It has affinity for free ribosomal 30S subunits but not for 70S ribosomes.</text>
</comment>
<keyword evidence="1 5" id="KW-0963">Cytoplasm</keyword>
<dbReference type="InterPro" id="IPR009000">
    <property type="entry name" value="Transl_B-barrel_sf"/>
</dbReference>
<comment type="similarity">
    <text evidence="5">Belongs to the RimM family.</text>
</comment>